<organism evidence="1">
    <name type="scientific">Bacteroides ovatus</name>
    <dbReference type="NCBI Taxonomy" id="28116"/>
    <lineage>
        <taxon>Bacteria</taxon>
        <taxon>Pseudomonadati</taxon>
        <taxon>Bacteroidota</taxon>
        <taxon>Bacteroidia</taxon>
        <taxon>Bacteroidales</taxon>
        <taxon>Bacteroidaceae</taxon>
        <taxon>Bacteroides</taxon>
    </lineage>
</organism>
<dbReference type="AlphaFoldDB" id="A0A6N2R5U4"/>
<accession>A0A6N2R5U4</accession>
<evidence type="ECO:0000313" key="1">
    <source>
        <dbReference type="EMBL" id="VYS75330.1"/>
    </source>
</evidence>
<proteinExistence type="predicted"/>
<reference evidence="1" key="1">
    <citation type="submission" date="2019-11" db="EMBL/GenBank/DDBJ databases">
        <authorList>
            <person name="Feng L."/>
        </authorList>
    </citation>
    <scope>NUCLEOTIDE SEQUENCE</scope>
    <source>
        <strain evidence="1">BovatusLFYP28</strain>
    </source>
</reference>
<name>A0A6N2R5U4_BACOV</name>
<protein>
    <submittedName>
        <fullName evidence="1">Uncharacterized protein</fullName>
    </submittedName>
</protein>
<dbReference type="EMBL" id="CACRTD010000001">
    <property type="protein sequence ID" value="VYS75330.1"/>
    <property type="molecule type" value="Genomic_DNA"/>
</dbReference>
<sequence>MLACDLILMFEIYNSIPNRKSKYRFDMESFSEMPI</sequence>
<gene>
    <name evidence="1" type="ORF">BOLFYP28_00190</name>
</gene>